<name>A0A9W4NC42_9EURO</name>
<sequence>MSDSNTCDKCGASRPDESKDLQNFITKTAIGFITMTACFVLLKLFFPGVLAQPVSDQSADVALFAMGNYTDNVTGEAFTLYTVDASVSEEDSLQSYYGAFANEPSLSPRNWYDCNYPGGGIRLACCGTAHGIGNFVSAVGSSSAAGYIVALLKEINTSKRLDKKPRSACITRDGDNLCVSWATYATSTMTSAEQTEISTFSGECGLKGYSSEFKAVLTNGDLLYVCVSNRAKGCSTSL</sequence>
<evidence type="ECO:0000313" key="4">
    <source>
        <dbReference type="Proteomes" id="UP001152649"/>
    </source>
</evidence>
<comment type="caution">
    <text evidence="3">The sequence shown here is derived from an EMBL/GenBank/DDBJ whole genome shotgun (WGS) entry which is preliminary data.</text>
</comment>
<dbReference type="AlphaFoldDB" id="A0A9W4NC42"/>
<gene>
    <name evidence="3" type="ORF">PSALAMII_LOCUS3684</name>
</gene>
<keyword evidence="4" id="KW-1185">Reference proteome</keyword>
<feature type="domain" description="WD-like" evidence="2">
    <location>
        <begin position="150"/>
        <end position="234"/>
    </location>
</feature>
<proteinExistence type="predicted"/>
<dbReference type="Pfam" id="PF20493">
    <property type="entry name" value="WD-like_fungi"/>
    <property type="match status" value="1"/>
</dbReference>
<dbReference type="EMBL" id="CAJVPG010000133">
    <property type="protein sequence ID" value="CAG8359938.1"/>
    <property type="molecule type" value="Genomic_DNA"/>
</dbReference>
<dbReference type="Proteomes" id="UP001152649">
    <property type="component" value="Unassembled WGS sequence"/>
</dbReference>
<accession>A0A9W4NC42</accession>
<reference evidence="3" key="1">
    <citation type="submission" date="2021-07" db="EMBL/GenBank/DDBJ databases">
        <authorList>
            <person name="Branca A.L. A."/>
        </authorList>
    </citation>
    <scope>NUCLEOTIDE SEQUENCE</scope>
</reference>
<feature type="transmembrane region" description="Helical" evidence="1">
    <location>
        <begin position="24"/>
        <end position="46"/>
    </location>
</feature>
<dbReference type="OrthoDB" id="4366282at2759"/>
<organism evidence="3 4">
    <name type="scientific">Penicillium salamii</name>
    <dbReference type="NCBI Taxonomy" id="1612424"/>
    <lineage>
        <taxon>Eukaryota</taxon>
        <taxon>Fungi</taxon>
        <taxon>Dikarya</taxon>
        <taxon>Ascomycota</taxon>
        <taxon>Pezizomycotina</taxon>
        <taxon>Eurotiomycetes</taxon>
        <taxon>Eurotiomycetidae</taxon>
        <taxon>Eurotiales</taxon>
        <taxon>Aspergillaceae</taxon>
        <taxon>Penicillium</taxon>
    </lineage>
</organism>
<dbReference type="InterPro" id="IPR046925">
    <property type="entry name" value="WD-like_fungi"/>
</dbReference>
<evidence type="ECO:0000259" key="2">
    <source>
        <dbReference type="Pfam" id="PF20493"/>
    </source>
</evidence>
<keyword evidence="1" id="KW-0472">Membrane</keyword>
<keyword evidence="1" id="KW-0812">Transmembrane</keyword>
<evidence type="ECO:0000256" key="1">
    <source>
        <dbReference type="SAM" id="Phobius"/>
    </source>
</evidence>
<evidence type="ECO:0000313" key="3">
    <source>
        <dbReference type="EMBL" id="CAG8359938.1"/>
    </source>
</evidence>
<keyword evidence="1" id="KW-1133">Transmembrane helix</keyword>
<protein>
    <recommendedName>
        <fullName evidence="2">WD-like domain-containing protein</fullName>
    </recommendedName>
</protein>